<dbReference type="Proteomes" id="UP000031938">
    <property type="component" value="Unassembled WGS sequence"/>
</dbReference>
<dbReference type="EMBL" id="JXRP01000019">
    <property type="protein sequence ID" value="KIL44599.1"/>
    <property type="molecule type" value="Genomic_DNA"/>
</dbReference>
<name>A0A0C2RS78_9BACL</name>
<dbReference type="Gene3D" id="3.10.105.10">
    <property type="entry name" value="Dipeptide-binding Protein, Domain 3"/>
    <property type="match status" value="1"/>
</dbReference>
<evidence type="ECO:0000256" key="2">
    <source>
        <dbReference type="ARBA" id="ARBA00022448"/>
    </source>
</evidence>
<comment type="similarity">
    <text evidence="1">Belongs to the bacterial solute-binding protein 5 family.</text>
</comment>
<accession>A0A0C2RS78</accession>
<dbReference type="InterPro" id="IPR039424">
    <property type="entry name" value="SBP_5"/>
</dbReference>
<evidence type="ECO:0000256" key="1">
    <source>
        <dbReference type="ARBA" id="ARBA00005695"/>
    </source>
</evidence>
<dbReference type="InterPro" id="IPR000914">
    <property type="entry name" value="SBP_5_dom"/>
</dbReference>
<dbReference type="PANTHER" id="PTHR30290:SF9">
    <property type="entry name" value="OLIGOPEPTIDE-BINDING PROTEIN APPA"/>
    <property type="match status" value="1"/>
</dbReference>
<dbReference type="PROSITE" id="PS51257">
    <property type="entry name" value="PROKAR_LIPOPROTEIN"/>
    <property type="match status" value="1"/>
</dbReference>
<evidence type="ECO:0000256" key="4">
    <source>
        <dbReference type="SAM" id="SignalP"/>
    </source>
</evidence>
<keyword evidence="7" id="KW-1185">Reference proteome</keyword>
<dbReference type="Pfam" id="PF00496">
    <property type="entry name" value="SBP_bac_5"/>
    <property type="match status" value="1"/>
</dbReference>
<dbReference type="PANTHER" id="PTHR30290">
    <property type="entry name" value="PERIPLASMIC BINDING COMPONENT OF ABC TRANSPORTER"/>
    <property type="match status" value="1"/>
</dbReference>
<dbReference type="GO" id="GO:0015833">
    <property type="term" value="P:peptide transport"/>
    <property type="evidence" value="ECO:0007669"/>
    <property type="project" value="TreeGrafter"/>
</dbReference>
<dbReference type="Gene3D" id="3.90.76.10">
    <property type="entry name" value="Dipeptide-binding Protein, Domain 1"/>
    <property type="match status" value="1"/>
</dbReference>
<reference evidence="6 7" key="1">
    <citation type="submission" date="2015-01" db="EMBL/GenBank/DDBJ databases">
        <title>Genome sequencing of Jeotgalibacillus soli.</title>
        <authorList>
            <person name="Goh K.M."/>
            <person name="Chan K.-G."/>
            <person name="Yaakop A.S."/>
            <person name="Ee R."/>
            <person name="Gan H.M."/>
            <person name="Chan C.S."/>
        </authorList>
    </citation>
    <scope>NUCLEOTIDE SEQUENCE [LARGE SCALE GENOMIC DNA]</scope>
    <source>
        <strain evidence="6 7">P9</strain>
    </source>
</reference>
<dbReference type="CDD" id="cd08498">
    <property type="entry name" value="PBP2_NikA_DppA_OppA_like_2"/>
    <property type="match status" value="1"/>
</dbReference>
<dbReference type="GO" id="GO:0042597">
    <property type="term" value="C:periplasmic space"/>
    <property type="evidence" value="ECO:0007669"/>
    <property type="project" value="UniProtKB-ARBA"/>
</dbReference>
<feature type="signal peptide" evidence="4">
    <location>
        <begin position="1"/>
        <end position="25"/>
    </location>
</feature>
<dbReference type="SUPFAM" id="SSF53850">
    <property type="entry name" value="Periplasmic binding protein-like II"/>
    <property type="match status" value="1"/>
</dbReference>
<dbReference type="GO" id="GO:1904680">
    <property type="term" value="F:peptide transmembrane transporter activity"/>
    <property type="evidence" value="ECO:0007669"/>
    <property type="project" value="TreeGrafter"/>
</dbReference>
<dbReference type="PATRIC" id="fig|889306.3.peg.3579"/>
<keyword evidence="3 4" id="KW-0732">Signal</keyword>
<evidence type="ECO:0000313" key="7">
    <source>
        <dbReference type="Proteomes" id="UP000031938"/>
    </source>
</evidence>
<feature type="chain" id="PRO_5038653519" evidence="4">
    <location>
        <begin position="26"/>
        <end position="520"/>
    </location>
</feature>
<sequence>MKKANKFLGSIVVLFALLLAACSSDSDTGTTTDSSEETEASGGTLTIALGTDIVGFDIHNHNNTSTEAVHDNMFNYLFKKDSNQEIQPELAESYEQIDDLTLEVKLVEGVKFHNGDDFTAEDVKFTLERVAKDDTLREYPNYNQIKEVQVVDEHTVRIITHSPEPSLLPRLSRLGSGMLPKNYIEENGWDYFLSNPIGTGPYQFEEWVTDDRIVFTPFEDYYLGKVEEWDEVVFRIIPENSTRVSELLTGGVDIAVNVPPADWERVDSGDSTSMVRETSNRNILLVLRSTEGYPTSDVRVRQAMNLAIDNAAITENVLQGAGIPTQTMVAPGNFGANEELYDSYVYDLEKAKELMAEAGYEDGFEMTLHSPRGRYLQDVEVTEMIAGMLSQIGITVNIEFMEWSNFVEMRAAKENKDAYLLGLGNSMFDGAYSVDWYRAERFAGETDYKNDRIEELLAASAQNMDSAEREQQIQEIQEIAAEDLPFIMLHQETINHGVSDRINFVPTMDEMLYAPSITKK</sequence>
<gene>
    <name evidence="6" type="ORF">KP78_35630</name>
</gene>
<evidence type="ECO:0000256" key="3">
    <source>
        <dbReference type="ARBA" id="ARBA00022729"/>
    </source>
</evidence>
<dbReference type="Gene3D" id="3.40.190.10">
    <property type="entry name" value="Periplasmic binding protein-like II"/>
    <property type="match status" value="1"/>
</dbReference>
<dbReference type="STRING" id="889306.KP78_35630"/>
<dbReference type="GO" id="GO:0043190">
    <property type="term" value="C:ATP-binding cassette (ABC) transporter complex"/>
    <property type="evidence" value="ECO:0007669"/>
    <property type="project" value="InterPro"/>
</dbReference>
<feature type="domain" description="Solute-binding protein family 5" evidence="5">
    <location>
        <begin position="85"/>
        <end position="439"/>
    </location>
</feature>
<evidence type="ECO:0000313" key="6">
    <source>
        <dbReference type="EMBL" id="KIL44599.1"/>
    </source>
</evidence>
<proteinExistence type="inferred from homology"/>
<comment type="caution">
    <text evidence="6">The sequence shown here is derived from an EMBL/GenBank/DDBJ whole genome shotgun (WGS) entry which is preliminary data.</text>
</comment>
<dbReference type="InterPro" id="IPR030678">
    <property type="entry name" value="Peptide/Ni-bd"/>
</dbReference>
<evidence type="ECO:0000259" key="5">
    <source>
        <dbReference type="Pfam" id="PF00496"/>
    </source>
</evidence>
<protein>
    <submittedName>
        <fullName evidence="6">Peptide ABC transporter substrate-binding protein</fullName>
    </submittedName>
</protein>
<dbReference type="PIRSF" id="PIRSF002741">
    <property type="entry name" value="MppA"/>
    <property type="match status" value="1"/>
</dbReference>
<keyword evidence="2" id="KW-0813">Transport</keyword>
<dbReference type="RefSeq" id="WP_041090516.1">
    <property type="nucleotide sequence ID" value="NZ_JXRP01000019.1"/>
</dbReference>
<dbReference type="AlphaFoldDB" id="A0A0C2RS78"/>
<organism evidence="6 7">
    <name type="scientific">Jeotgalibacillus soli</name>
    <dbReference type="NCBI Taxonomy" id="889306"/>
    <lineage>
        <taxon>Bacteria</taxon>
        <taxon>Bacillati</taxon>
        <taxon>Bacillota</taxon>
        <taxon>Bacilli</taxon>
        <taxon>Bacillales</taxon>
        <taxon>Caryophanaceae</taxon>
        <taxon>Jeotgalibacillus</taxon>
    </lineage>
</organism>